<dbReference type="GO" id="GO:0016616">
    <property type="term" value="F:oxidoreductase activity, acting on the CH-OH group of donors, NAD or NADP as acceptor"/>
    <property type="evidence" value="ECO:0007669"/>
    <property type="project" value="TreeGrafter"/>
</dbReference>
<dbReference type="AlphaFoldDB" id="V5IBU4"/>
<evidence type="ECO:0000313" key="1">
    <source>
        <dbReference type="EMBL" id="JAB69636.1"/>
    </source>
</evidence>
<dbReference type="PANTHER" id="PTHR24322">
    <property type="entry name" value="PKSB"/>
    <property type="match status" value="1"/>
</dbReference>
<dbReference type="InterPro" id="IPR002347">
    <property type="entry name" value="SDR_fam"/>
</dbReference>
<accession>V5IBU4</accession>
<proteinExistence type="evidence at transcript level"/>
<dbReference type="Gene3D" id="3.40.50.720">
    <property type="entry name" value="NAD(P)-binding Rossmann-like Domain"/>
    <property type="match status" value="1"/>
</dbReference>
<dbReference type="GO" id="GO:0005811">
    <property type="term" value="C:lipid droplet"/>
    <property type="evidence" value="ECO:0007669"/>
    <property type="project" value="TreeGrafter"/>
</dbReference>
<dbReference type="SUPFAM" id="SSF51735">
    <property type="entry name" value="NAD(P)-binding Rossmann-fold domains"/>
    <property type="match status" value="1"/>
</dbReference>
<sequence>MSNNHKLVCYLSLWLLGYLGVSQTVILIVSRTSERELSKSRSTMLEHPHSKLGGRLALVTGAASGIGRSVAMGLARENVTVIVADINTTGGPETVTMLPNKHLNHTALYVDVRNSTFSQISLRMHRKYIRNGHQYCGQQCWDSASHNSARTSK</sequence>
<dbReference type="PANTHER" id="PTHR24322:SF748">
    <property type="entry name" value="FI23927P1-RELATED"/>
    <property type="match status" value="1"/>
</dbReference>
<organism evidence="1">
    <name type="scientific">Ixodes ricinus</name>
    <name type="common">Common tick</name>
    <name type="synonym">Acarus ricinus</name>
    <dbReference type="NCBI Taxonomy" id="34613"/>
    <lineage>
        <taxon>Eukaryota</taxon>
        <taxon>Metazoa</taxon>
        <taxon>Ecdysozoa</taxon>
        <taxon>Arthropoda</taxon>
        <taxon>Chelicerata</taxon>
        <taxon>Arachnida</taxon>
        <taxon>Acari</taxon>
        <taxon>Parasitiformes</taxon>
        <taxon>Ixodida</taxon>
        <taxon>Ixodoidea</taxon>
        <taxon>Ixodidae</taxon>
        <taxon>Ixodinae</taxon>
        <taxon>Ixodes</taxon>
    </lineage>
</organism>
<name>V5IBU4_IXORI</name>
<dbReference type="InterPro" id="IPR036291">
    <property type="entry name" value="NAD(P)-bd_dom_sf"/>
</dbReference>
<reference evidence="1" key="1">
    <citation type="journal article" date="2015" name="Sci. Rep.">
        <title>Tissue- and time-dependent transcription in Ixodes ricinus salivary glands and midguts when blood feeding on the vertebrate host.</title>
        <authorList>
            <person name="Kotsyfakis M."/>
            <person name="Schwarz A."/>
            <person name="Erhart J."/>
            <person name="Ribeiro J.M."/>
        </authorList>
    </citation>
    <scope>NUCLEOTIDE SEQUENCE</scope>
    <source>
        <tissue evidence="1">Salivary gland and midgut</tissue>
    </source>
</reference>
<dbReference type="EMBL" id="GANP01014832">
    <property type="protein sequence ID" value="JAB69636.1"/>
    <property type="molecule type" value="mRNA"/>
</dbReference>
<dbReference type="Pfam" id="PF00106">
    <property type="entry name" value="adh_short"/>
    <property type="match status" value="1"/>
</dbReference>
<protein>
    <submittedName>
        <fullName evidence="1">Putative mitochondrial/plastidial beta-ketoacyl-acp reductase</fullName>
    </submittedName>
</protein>